<protein>
    <recommendedName>
        <fullName evidence="5">MFS transporter</fullName>
    </recommendedName>
</protein>
<accession>A0A7X0CDT7</accession>
<evidence type="ECO:0000313" key="4">
    <source>
        <dbReference type="Proteomes" id="UP000583800"/>
    </source>
</evidence>
<dbReference type="AlphaFoldDB" id="A0A7X0CDT7"/>
<keyword evidence="2" id="KW-0732">Signal</keyword>
<proteinExistence type="predicted"/>
<dbReference type="EMBL" id="JACHJB010000005">
    <property type="protein sequence ID" value="MBB6352061.1"/>
    <property type="molecule type" value="Genomic_DNA"/>
</dbReference>
<evidence type="ECO:0000256" key="2">
    <source>
        <dbReference type="SAM" id="SignalP"/>
    </source>
</evidence>
<name>A0A7X0CDT7_9ACTN</name>
<evidence type="ECO:0008006" key="5">
    <source>
        <dbReference type="Google" id="ProtNLM"/>
    </source>
</evidence>
<keyword evidence="1" id="KW-1133">Transmembrane helix</keyword>
<sequence>MRARLPLRLARTAAFAAVCVTLATLAHATGGGSLPSPGQVALGLAAVFAATLALSGRERGSATINGVLVAAQAGLHELFGSADGSAYVAPHTTGTATLPGTGLAVLPGASGPVVLPGHAAGGLGSQAGMLLAHLAATLVTGWWLARGEAALWALLRRLGSHLHHRLERRLTPLRPPSLMQVRVAPVVRTRPVPVAPALLHSAARRGPPHPA</sequence>
<keyword evidence="1" id="KW-0472">Membrane</keyword>
<dbReference type="Proteomes" id="UP000583800">
    <property type="component" value="Unassembled WGS sequence"/>
</dbReference>
<gene>
    <name evidence="3" type="ORF">FHU36_008657</name>
</gene>
<keyword evidence="4" id="KW-1185">Reference proteome</keyword>
<organism evidence="3 4">
    <name type="scientific">Nonomuraea muscovyensis</name>
    <dbReference type="NCBI Taxonomy" id="1124761"/>
    <lineage>
        <taxon>Bacteria</taxon>
        <taxon>Bacillati</taxon>
        <taxon>Actinomycetota</taxon>
        <taxon>Actinomycetes</taxon>
        <taxon>Streptosporangiales</taxon>
        <taxon>Streptosporangiaceae</taxon>
        <taxon>Nonomuraea</taxon>
    </lineage>
</organism>
<feature type="transmembrane region" description="Helical" evidence="1">
    <location>
        <begin position="38"/>
        <end position="55"/>
    </location>
</feature>
<comment type="caution">
    <text evidence="3">The sequence shown here is derived from an EMBL/GenBank/DDBJ whole genome shotgun (WGS) entry which is preliminary data.</text>
</comment>
<reference evidence="3 4" key="1">
    <citation type="submission" date="2020-08" db="EMBL/GenBank/DDBJ databases">
        <title>Sequencing the genomes of 1000 actinobacteria strains.</title>
        <authorList>
            <person name="Klenk H.-P."/>
        </authorList>
    </citation>
    <scope>NUCLEOTIDE SEQUENCE [LARGE SCALE GENOMIC DNA]</scope>
    <source>
        <strain evidence="3 4">DSM 45913</strain>
    </source>
</reference>
<keyword evidence="1" id="KW-0812">Transmembrane</keyword>
<evidence type="ECO:0000256" key="1">
    <source>
        <dbReference type="SAM" id="Phobius"/>
    </source>
</evidence>
<dbReference type="RefSeq" id="WP_185089815.1">
    <property type="nucleotide sequence ID" value="NZ_JACHJB010000005.1"/>
</dbReference>
<feature type="chain" id="PRO_5030994136" description="MFS transporter" evidence="2">
    <location>
        <begin position="29"/>
        <end position="211"/>
    </location>
</feature>
<evidence type="ECO:0000313" key="3">
    <source>
        <dbReference type="EMBL" id="MBB6352061.1"/>
    </source>
</evidence>
<feature type="signal peptide" evidence="2">
    <location>
        <begin position="1"/>
        <end position="28"/>
    </location>
</feature>